<name>K6X0Z5_9ALTE</name>
<keyword evidence="1" id="KW-1133">Transmembrane helix</keyword>
<evidence type="ECO:0000313" key="2">
    <source>
        <dbReference type="EMBL" id="GAC14304.1"/>
    </source>
</evidence>
<dbReference type="InterPro" id="IPR045781">
    <property type="entry name" value="SxtJ"/>
</dbReference>
<evidence type="ECO:0000256" key="1">
    <source>
        <dbReference type="SAM" id="Phobius"/>
    </source>
</evidence>
<feature type="transmembrane region" description="Helical" evidence="1">
    <location>
        <begin position="85"/>
        <end position="104"/>
    </location>
</feature>
<dbReference type="Pfam" id="PF19588">
    <property type="entry name" value="SxtJ"/>
    <property type="match status" value="1"/>
</dbReference>
<dbReference type="OrthoDB" id="9790341at2"/>
<organism evidence="2 3">
    <name type="scientific">Aliiglaciecola lipolytica E3</name>
    <dbReference type="NCBI Taxonomy" id="1127673"/>
    <lineage>
        <taxon>Bacteria</taxon>
        <taxon>Pseudomonadati</taxon>
        <taxon>Pseudomonadota</taxon>
        <taxon>Gammaproteobacteria</taxon>
        <taxon>Alteromonadales</taxon>
        <taxon>Alteromonadaceae</taxon>
        <taxon>Aliiglaciecola</taxon>
    </lineage>
</organism>
<dbReference type="Proteomes" id="UP000006334">
    <property type="component" value="Unassembled WGS sequence"/>
</dbReference>
<dbReference type="AlphaFoldDB" id="K6X0Z5"/>
<dbReference type="EMBL" id="BAEN01000035">
    <property type="protein sequence ID" value="GAC14304.1"/>
    <property type="molecule type" value="Genomic_DNA"/>
</dbReference>
<protein>
    <recommendedName>
        <fullName evidence="4">SxtJ</fullName>
    </recommendedName>
</protein>
<evidence type="ECO:0000313" key="3">
    <source>
        <dbReference type="Proteomes" id="UP000006334"/>
    </source>
</evidence>
<sequence length="135" mass="15834">MLKLLKRKDIHGLREFSVTMMWVFPLVFMLFLPWVFERSIPWWPAAFSGCLAILYFVYPKGLYFPYRGWMAIAGVLGWVNTRLILGLAFFALILPIGLVLRLFGKLQYQTKPDKNKSFWQKSHDGKTAKNLEEPF</sequence>
<evidence type="ECO:0008006" key="4">
    <source>
        <dbReference type="Google" id="ProtNLM"/>
    </source>
</evidence>
<comment type="caution">
    <text evidence="2">The sequence shown here is derived from an EMBL/GenBank/DDBJ whole genome shotgun (WGS) entry which is preliminary data.</text>
</comment>
<dbReference type="RefSeq" id="WP_008844120.1">
    <property type="nucleotide sequence ID" value="NZ_BAEN01000035.1"/>
</dbReference>
<keyword evidence="1" id="KW-0472">Membrane</keyword>
<proteinExistence type="predicted"/>
<dbReference type="eggNOG" id="ENOG5033122">
    <property type="taxonomic scope" value="Bacteria"/>
</dbReference>
<feature type="transmembrane region" description="Helical" evidence="1">
    <location>
        <begin position="40"/>
        <end position="58"/>
    </location>
</feature>
<reference evidence="2 3" key="1">
    <citation type="journal article" date="2017" name="Antonie Van Leeuwenhoek">
        <title>Rhizobium rhizosphaerae sp. nov., a novel species isolated from rice rhizosphere.</title>
        <authorList>
            <person name="Zhao J.J."/>
            <person name="Zhang J."/>
            <person name="Zhang R.J."/>
            <person name="Zhang C.W."/>
            <person name="Yin H.Q."/>
            <person name="Zhang X.X."/>
        </authorList>
    </citation>
    <scope>NUCLEOTIDE SEQUENCE [LARGE SCALE GENOMIC DNA]</scope>
    <source>
        <strain evidence="2 3">E3</strain>
    </source>
</reference>
<keyword evidence="3" id="KW-1185">Reference proteome</keyword>
<gene>
    <name evidence="2" type="ORF">GLIP_1671</name>
</gene>
<accession>K6X0Z5</accession>
<dbReference type="STRING" id="1127673.GLIP_1671"/>
<keyword evidence="1" id="KW-0812">Transmembrane</keyword>
<feature type="transmembrane region" description="Helical" evidence="1">
    <location>
        <begin position="12"/>
        <end position="34"/>
    </location>
</feature>